<evidence type="ECO:0000313" key="2">
    <source>
        <dbReference type="EnsemblFungi" id="CEF77029"/>
    </source>
</evidence>
<gene>
    <name evidence="1" type="ORF">FGRAMPH1_01T10453</name>
</gene>
<dbReference type="VEuPathDB" id="FungiDB:FGRAMPH1_01G10453"/>
<protein>
    <submittedName>
        <fullName evidence="1">Chromosome 2, complete genome</fullName>
    </submittedName>
</protein>
<accession>A0A0E0S0K4</accession>
<reference evidence="2 3" key="1">
    <citation type="journal article" date="2007" name="Science">
        <title>The Fusarium graminearum genome reveals a link between localized polymorphism and pathogen specialization.</title>
        <authorList>
            <person name="Cuomo C.A."/>
            <person name="Gueldener U."/>
            <person name="Xu J.-R."/>
            <person name="Trail F."/>
            <person name="Turgeon B.G."/>
            <person name="Di Pietro A."/>
            <person name="Walton J.D."/>
            <person name="Ma L.-J."/>
            <person name="Baker S.E."/>
            <person name="Rep M."/>
            <person name="Adam G."/>
            <person name="Antoniw J."/>
            <person name="Baldwin T."/>
            <person name="Calvo S.E."/>
            <person name="Chang Y.-L."/>
            <person name="DeCaprio D."/>
            <person name="Gale L.R."/>
            <person name="Gnerre S."/>
            <person name="Goswami R.S."/>
            <person name="Hammond-Kosack K."/>
            <person name="Harris L.J."/>
            <person name="Hilburn K."/>
            <person name="Kennell J.C."/>
            <person name="Kroken S."/>
            <person name="Magnuson J.K."/>
            <person name="Mannhaupt G."/>
            <person name="Mauceli E.W."/>
            <person name="Mewes H.-W."/>
            <person name="Mitterbauer R."/>
            <person name="Muehlbauer G."/>
            <person name="Muensterkoetter M."/>
            <person name="Nelson D."/>
            <person name="O'Donnell K."/>
            <person name="Ouellet T."/>
            <person name="Qi W."/>
            <person name="Quesneville H."/>
            <person name="Roncero M.I.G."/>
            <person name="Seong K.-Y."/>
            <person name="Tetko I.V."/>
            <person name="Urban M."/>
            <person name="Waalwijk C."/>
            <person name="Ward T.J."/>
            <person name="Yao J."/>
            <person name="Birren B.W."/>
            <person name="Kistler H.C."/>
        </authorList>
    </citation>
    <scope>NUCLEOTIDE SEQUENCE [LARGE SCALE GENOMIC DNA]</scope>
    <source>
        <strain evidence="3">ATCC MYA-4620 / CBS 123657 / FGSC 9075 / NRRL 31084 / PH-1</strain>
        <strain evidence="2">PH-1 / ATCC MYA-4620 / FGSC 9075 / NRRL 31084</strain>
    </source>
</reference>
<proteinExistence type="predicted"/>
<reference evidence="2 3" key="2">
    <citation type="journal article" date="2010" name="Nature">
        <title>Comparative genomics reveals mobile pathogenicity chromosomes in Fusarium.</title>
        <authorList>
            <person name="Ma L.J."/>
            <person name="van der Does H.C."/>
            <person name="Borkovich K.A."/>
            <person name="Coleman J.J."/>
            <person name="Daboussi M.J."/>
            <person name="Di Pietro A."/>
            <person name="Dufresne M."/>
            <person name="Freitag M."/>
            <person name="Grabherr M."/>
            <person name="Henrissat B."/>
            <person name="Houterman P.M."/>
            <person name="Kang S."/>
            <person name="Shim W.B."/>
            <person name="Woloshuk C."/>
            <person name="Xie X."/>
            <person name="Xu J.R."/>
            <person name="Antoniw J."/>
            <person name="Baker S.E."/>
            <person name="Bluhm B.H."/>
            <person name="Breakspear A."/>
            <person name="Brown D.W."/>
            <person name="Butchko R.A."/>
            <person name="Chapman S."/>
            <person name="Coulson R."/>
            <person name="Coutinho P.M."/>
            <person name="Danchin E.G."/>
            <person name="Diener A."/>
            <person name="Gale L.R."/>
            <person name="Gardiner D.M."/>
            <person name="Goff S."/>
            <person name="Hammond-Kosack K.E."/>
            <person name="Hilburn K."/>
            <person name="Hua-Van A."/>
            <person name="Jonkers W."/>
            <person name="Kazan K."/>
            <person name="Kodira C.D."/>
            <person name="Koehrsen M."/>
            <person name="Kumar L."/>
            <person name="Lee Y.H."/>
            <person name="Li L."/>
            <person name="Manners J.M."/>
            <person name="Miranda-Saavedra D."/>
            <person name="Mukherjee M."/>
            <person name="Park G."/>
            <person name="Park J."/>
            <person name="Park S.Y."/>
            <person name="Proctor R.H."/>
            <person name="Regev A."/>
            <person name="Ruiz-Roldan M.C."/>
            <person name="Sain D."/>
            <person name="Sakthikumar S."/>
            <person name="Sykes S."/>
            <person name="Schwartz D.C."/>
            <person name="Turgeon B.G."/>
            <person name="Wapinski I."/>
            <person name="Yoder O."/>
            <person name="Young S."/>
            <person name="Zeng Q."/>
            <person name="Zhou S."/>
            <person name="Galagan J."/>
            <person name="Cuomo C.A."/>
            <person name="Kistler H.C."/>
            <person name="Rep M."/>
        </authorList>
    </citation>
    <scope>GENOME REANNOTATION</scope>
    <source>
        <strain evidence="3">ATCC MYA-4620 / CBS 123657 / FGSC 9075 / NRRL 31084 / PH-1</strain>
        <strain evidence="2">PH-1 / ATCC MYA-4620 / FGSC 9075 / NRRL 31084</strain>
    </source>
</reference>
<dbReference type="AlphaFoldDB" id="A0A098DDH8"/>
<accession>A0A098DDH8</accession>
<dbReference type="Proteomes" id="UP000070720">
    <property type="component" value="Chromosome 2"/>
</dbReference>
<reference evidence="2" key="4">
    <citation type="submission" date="2017-01" db="UniProtKB">
        <authorList>
            <consortium name="EnsemblFungi"/>
        </authorList>
    </citation>
    <scope>IDENTIFICATION</scope>
    <source>
        <strain evidence="2">PH-1 / ATCC MYA-4620 / FGSC 9075 / NRRL 31084</strain>
    </source>
</reference>
<dbReference type="EMBL" id="HG970333">
    <property type="protein sequence ID" value="CEF77029.1"/>
    <property type="molecule type" value="Genomic_DNA"/>
</dbReference>
<name>A0A098DDH8_GIBZE</name>
<dbReference type="InParanoid" id="A0A098DDH8"/>
<organism evidence="1 3">
    <name type="scientific">Gibberella zeae (strain ATCC MYA-4620 / CBS 123657 / FGSC 9075 / NRRL 31084 / PH-1)</name>
    <name type="common">Wheat head blight fungus</name>
    <name type="synonym">Fusarium graminearum</name>
    <dbReference type="NCBI Taxonomy" id="229533"/>
    <lineage>
        <taxon>Eukaryota</taxon>
        <taxon>Fungi</taxon>
        <taxon>Dikarya</taxon>
        <taxon>Ascomycota</taxon>
        <taxon>Pezizomycotina</taxon>
        <taxon>Sordariomycetes</taxon>
        <taxon>Hypocreomycetidae</taxon>
        <taxon>Hypocreales</taxon>
        <taxon>Nectriaceae</taxon>
        <taxon>Fusarium</taxon>
    </lineage>
</organism>
<evidence type="ECO:0000313" key="3">
    <source>
        <dbReference type="Proteomes" id="UP000070720"/>
    </source>
</evidence>
<reference evidence="1 3" key="3">
    <citation type="journal article" date="2015" name="BMC Genomics">
        <title>The completed genome sequence of the pathogenic ascomycete fungus Fusarium graminearum.</title>
        <authorList>
            <person name="King R."/>
            <person name="Urban M."/>
            <person name="Hammond-Kosack M.C."/>
            <person name="Hassani-Pak K."/>
            <person name="Hammond-Kosack K.E."/>
        </authorList>
    </citation>
    <scope>NUCLEOTIDE SEQUENCE [LARGE SCALE GENOMIC DNA]</scope>
    <source>
        <strain evidence="3">ATCC MYA-4620 / CBS 123657 / FGSC 9075 / NRRL 31084 / PH-1</strain>
        <strain evidence="1">PH-1</strain>
    </source>
</reference>
<keyword evidence="3" id="KW-1185">Reference proteome</keyword>
<sequence>MASPIYKPTSVENPQANVPVSYPTPVSFVPVQDTRTRLLKVYLNCRSTCLKREKRHTTTAVNKQQ</sequence>
<dbReference type="EnsemblFungi" id="CEF77029">
    <property type="protein sequence ID" value="CEF77029"/>
    <property type="gene ID" value="FGRRES_15499"/>
</dbReference>
<evidence type="ECO:0000313" key="1">
    <source>
        <dbReference type="EMBL" id="CEF77029.1"/>
    </source>
</evidence>